<proteinExistence type="predicted"/>
<sequence>MPWRWGYAVNVITNGCRGVNLQPQDSSQAFMEMAAAGATLYTLDDWRGNSGLIPPPRSPRAGSSSAASLLSIN</sequence>
<feature type="region of interest" description="Disordered" evidence="1">
    <location>
        <begin position="51"/>
        <end position="73"/>
    </location>
</feature>
<dbReference type="EMBL" id="UASN01000024">
    <property type="protein sequence ID" value="SQC71669.1"/>
    <property type="molecule type" value="Genomic_DNA"/>
</dbReference>
<dbReference type="AlphaFoldDB" id="A0A2X3JEZ6"/>
<gene>
    <name evidence="2" type="primary">pncA_2</name>
    <name evidence="2" type="ORF">NCTC9601_06835</name>
</gene>
<evidence type="ECO:0000313" key="3">
    <source>
        <dbReference type="Proteomes" id="UP000251123"/>
    </source>
</evidence>
<dbReference type="Proteomes" id="UP000251123">
    <property type="component" value="Unassembled WGS sequence"/>
</dbReference>
<reference evidence="2 3" key="1">
    <citation type="submission" date="2018-06" db="EMBL/GenBank/DDBJ databases">
        <authorList>
            <consortium name="Pathogen Informatics"/>
            <person name="Doyle S."/>
        </authorList>
    </citation>
    <scope>NUCLEOTIDE SEQUENCE [LARGE SCALE GENOMIC DNA]</scope>
    <source>
        <strain evidence="2 3">NCTC9601</strain>
    </source>
</reference>
<evidence type="ECO:0000313" key="2">
    <source>
        <dbReference type="EMBL" id="SQC71669.1"/>
    </source>
</evidence>
<protein>
    <submittedName>
        <fullName evidence="2">Nicotinamidase and pyrazinamidase</fullName>
    </submittedName>
</protein>
<accession>A0A2X3JEZ6</accession>
<evidence type="ECO:0000256" key="1">
    <source>
        <dbReference type="SAM" id="MobiDB-lite"/>
    </source>
</evidence>
<name>A0A2X3JEZ6_KLEPN</name>
<feature type="compositionally biased region" description="Low complexity" evidence="1">
    <location>
        <begin position="59"/>
        <end position="73"/>
    </location>
</feature>
<organism evidence="2 3">
    <name type="scientific">Klebsiella pneumoniae</name>
    <dbReference type="NCBI Taxonomy" id="573"/>
    <lineage>
        <taxon>Bacteria</taxon>
        <taxon>Pseudomonadati</taxon>
        <taxon>Pseudomonadota</taxon>
        <taxon>Gammaproteobacteria</taxon>
        <taxon>Enterobacterales</taxon>
        <taxon>Enterobacteriaceae</taxon>
        <taxon>Klebsiella/Raoultella group</taxon>
        <taxon>Klebsiella</taxon>
        <taxon>Klebsiella pneumoniae complex</taxon>
    </lineage>
</organism>